<dbReference type="InterPro" id="IPR015943">
    <property type="entry name" value="WD40/YVTN_repeat-like_dom_sf"/>
</dbReference>
<dbReference type="InterPro" id="IPR019405">
    <property type="entry name" value="Lactonase_7-beta_prop"/>
</dbReference>
<dbReference type="Gene3D" id="2.130.10.10">
    <property type="entry name" value="YVTN repeat-like/Quinoprotein amine dehydrogenase"/>
    <property type="match status" value="3"/>
</dbReference>
<accession>A0A2N5CBB7</accession>
<proteinExistence type="predicted"/>
<dbReference type="RefSeq" id="WP_101682662.1">
    <property type="nucleotide sequence ID" value="NZ_PJRP01000007.1"/>
</dbReference>
<evidence type="ECO:0000313" key="2">
    <source>
        <dbReference type="EMBL" id="PLP99519.1"/>
    </source>
</evidence>
<evidence type="ECO:0000313" key="3">
    <source>
        <dbReference type="Proteomes" id="UP000234341"/>
    </source>
</evidence>
<reference evidence="2 3" key="1">
    <citation type="submission" date="2017-12" db="EMBL/GenBank/DDBJ databases">
        <title>Genome sequence of the active heterotrophic nitrifier-denitrifier, Cupriavidus pauculus UM1.</title>
        <authorList>
            <person name="Putonti C."/>
            <person name="Castignetti D."/>
        </authorList>
    </citation>
    <scope>NUCLEOTIDE SEQUENCE [LARGE SCALE GENOMIC DNA]</scope>
    <source>
        <strain evidence="2 3">UM1</strain>
    </source>
</reference>
<name>A0A2N5CBB7_9BURK</name>
<comment type="caution">
    <text evidence="2">The sequence shown here is derived from an EMBL/GenBank/DDBJ whole genome shotgun (WGS) entry which is preliminary data.</text>
</comment>
<dbReference type="EMBL" id="PJRP01000007">
    <property type="protein sequence ID" value="PLP99519.1"/>
    <property type="molecule type" value="Genomic_DNA"/>
</dbReference>
<dbReference type="InterPro" id="IPR051200">
    <property type="entry name" value="Host-pathogen_enzymatic-act"/>
</dbReference>
<dbReference type="PANTHER" id="PTHR47197">
    <property type="entry name" value="PROTEIN NIRF"/>
    <property type="match status" value="1"/>
</dbReference>
<gene>
    <name evidence="2" type="ORF">CYJ10_17060</name>
</gene>
<dbReference type="AlphaFoldDB" id="A0A2N5CBB7"/>
<dbReference type="OrthoDB" id="8924315at2"/>
<feature type="compositionally biased region" description="Low complexity" evidence="1">
    <location>
        <begin position="45"/>
        <end position="56"/>
    </location>
</feature>
<dbReference type="Proteomes" id="UP000234341">
    <property type="component" value="Unassembled WGS sequence"/>
</dbReference>
<dbReference type="SUPFAM" id="SSF50974">
    <property type="entry name" value="Nitrous oxide reductase, N-terminal domain"/>
    <property type="match status" value="1"/>
</dbReference>
<evidence type="ECO:0008006" key="4">
    <source>
        <dbReference type="Google" id="ProtNLM"/>
    </source>
</evidence>
<protein>
    <recommendedName>
        <fullName evidence="4">Lactonase family protein</fullName>
    </recommendedName>
</protein>
<sequence>MNYLHLARYLASRRQVAASAFLCILLTACGGDSENGVASANGGDSPSAPTSAAESSHTIGGTVSGLTGAGLVLQDNAGDDLAVSAGGSFTFGTRIASGSGYAVTVKSQPSKPRQFCTVTNGSGTASASVNNVAVTCVAQKLGYVANNNDGTVWIYAIKADGTLTKKSSVNTPNPGLSYLTLGPDGKSLYALTASWAYPYTIATDGSLTANGSRVSGGSGMAIEPGGKFAYVPFSTFLSMYSIDANGTLTSNGSLPLSSTSHWIAVAPNGKFAYISNYGDGTVQPYVINADGTLTANGSPIATGAFPQPVTVDPSGKFVYVVNGNGANQVSMFTINTDGTLAANGAISSGLSWPGAVVVSPDSKFAYIPSGTTTLLYAINPDGTLTANGTAASEHGPVTFDSSGKLAYVTDSGSDSVWSYTVNADHTFTRTGSVSTGPGPVAFVIAE</sequence>
<dbReference type="Pfam" id="PF10282">
    <property type="entry name" value="Lactonase"/>
    <property type="match status" value="1"/>
</dbReference>
<dbReference type="PANTHER" id="PTHR47197:SF3">
    <property type="entry name" value="DIHYDRO-HEME D1 DEHYDROGENASE"/>
    <property type="match status" value="1"/>
</dbReference>
<feature type="region of interest" description="Disordered" evidence="1">
    <location>
        <begin position="37"/>
        <end position="58"/>
    </location>
</feature>
<evidence type="ECO:0000256" key="1">
    <source>
        <dbReference type="SAM" id="MobiDB-lite"/>
    </source>
</evidence>
<dbReference type="InterPro" id="IPR011045">
    <property type="entry name" value="N2O_reductase_N"/>
</dbReference>
<organism evidence="2 3">
    <name type="scientific">Cupriavidus pauculus</name>
    <dbReference type="NCBI Taxonomy" id="82633"/>
    <lineage>
        <taxon>Bacteria</taxon>
        <taxon>Pseudomonadati</taxon>
        <taxon>Pseudomonadota</taxon>
        <taxon>Betaproteobacteria</taxon>
        <taxon>Burkholderiales</taxon>
        <taxon>Burkholderiaceae</taxon>
        <taxon>Cupriavidus</taxon>
    </lineage>
</organism>